<dbReference type="PRINTS" id="PR00237">
    <property type="entry name" value="GPCRRHODOPSN"/>
</dbReference>
<evidence type="ECO:0000256" key="2">
    <source>
        <dbReference type="ARBA" id="ARBA00022475"/>
    </source>
</evidence>
<accession>A0A8X8BQQ7</accession>
<feature type="non-terminal residue" evidence="12">
    <location>
        <position position="316"/>
    </location>
</feature>
<evidence type="ECO:0000256" key="6">
    <source>
        <dbReference type="ARBA" id="ARBA00023136"/>
    </source>
</evidence>
<dbReference type="PROSITE" id="PS50262">
    <property type="entry name" value="G_PROTEIN_RECEP_F1_2"/>
    <property type="match status" value="1"/>
</dbReference>
<dbReference type="GO" id="GO:0004930">
    <property type="term" value="F:G protein-coupled receptor activity"/>
    <property type="evidence" value="ECO:0007669"/>
    <property type="project" value="UniProtKB-KW"/>
</dbReference>
<feature type="non-terminal residue" evidence="12">
    <location>
        <position position="1"/>
    </location>
</feature>
<dbReference type="Gene3D" id="1.20.1070.10">
    <property type="entry name" value="Rhodopsin 7-helix transmembrane proteins"/>
    <property type="match status" value="1"/>
</dbReference>
<dbReference type="PANTHER" id="PTHR24232:SF100">
    <property type="entry name" value="G PROTEIN-COUPLED RECEPTOR 35, TANDEM DUPLICATE 1-RELATED"/>
    <property type="match status" value="1"/>
</dbReference>
<dbReference type="InterPro" id="IPR017452">
    <property type="entry name" value="GPCR_Rhodpsn_7TM"/>
</dbReference>
<keyword evidence="4 10" id="KW-1133">Transmembrane helix</keyword>
<keyword evidence="7" id="KW-0675">Receptor</keyword>
<keyword evidence="8" id="KW-0325">Glycoprotein</keyword>
<sequence length="316" mass="36193">MNTSNCNLTLTDGVHLFQMVFYIPVFILGLIFNISALVMFFWKQKNWTDTLIYLTNLSISDCILLFALPFKMHSYNTEWEATTLSFCQFLVSSYYVNMYVSILTVTVISIVRYVAIKFPFKAKTIQSRRKAIIVCILLWLTVCSLSAVFHMVDTPEKNTTQIKCFQKNTSKPLPLSFILVLEIVGFFVPFLIITFCSVQIICTLAKYNAMSSGRERSKSIRIITANFVVFLVCFAPFHLGFLFKFLVETLRPNNCQLLQGFHTFVHIASCIANANCCLDVFCYYFILKDFRITSTAQSPLSDKFNMKKISIQSGVL</sequence>
<dbReference type="Proteomes" id="UP000886611">
    <property type="component" value="Unassembled WGS sequence"/>
</dbReference>
<evidence type="ECO:0000256" key="10">
    <source>
        <dbReference type="SAM" id="Phobius"/>
    </source>
</evidence>
<feature type="transmembrane region" description="Helical" evidence="10">
    <location>
        <begin position="131"/>
        <end position="152"/>
    </location>
</feature>
<feature type="transmembrane region" description="Helical" evidence="10">
    <location>
        <begin position="51"/>
        <end position="70"/>
    </location>
</feature>
<keyword evidence="2" id="KW-1003">Cell membrane</keyword>
<comment type="caution">
    <text evidence="12">The sequence shown here is derived from an EMBL/GenBank/DDBJ whole genome shotgun (WGS) entry which is preliminary data.</text>
</comment>
<organism evidence="12 13">
    <name type="scientific">Polypterus senegalus</name>
    <name type="common">Senegal bichir</name>
    <dbReference type="NCBI Taxonomy" id="55291"/>
    <lineage>
        <taxon>Eukaryota</taxon>
        <taxon>Metazoa</taxon>
        <taxon>Chordata</taxon>
        <taxon>Craniata</taxon>
        <taxon>Vertebrata</taxon>
        <taxon>Euteleostomi</taxon>
        <taxon>Actinopterygii</taxon>
        <taxon>Polypteriformes</taxon>
        <taxon>Polypteridae</taxon>
        <taxon>Polypterus</taxon>
    </lineage>
</organism>
<gene>
    <name evidence="12" type="primary">Gpr35</name>
    <name evidence="12" type="ORF">GTO96_0000666</name>
</gene>
<evidence type="ECO:0000256" key="4">
    <source>
        <dbReference type="ARBA" id="ARBA00022989"/>
    </source>
</evidence>
<dbReference type="PANTHER" id="PTHR24232">
    <property type="entry name" value="G-PROTEIN COUPLED RECEPTOR"/>
    <property type="match status" value="1"/>
</dbReference>
<evidence type="ECO:0000256" key="8">
    <source>
        <dbReference type="ARBA" id="ARBA00023180"/>
    </source>
</evidence>
<keyword evidence="9" id="KW-0807">Transducer</keyword>
<dbReference type="AlphaFoldDB" id="A0A8X8BQQ7"/>
<dbReference type="SUPFAM" id="SSF81321">
    <property type="entry name" value="Family A G protein-coupled receptor-like"/>
    <property type="match status" value="1"/>
</dbReference>
<dbReference type="GO" id="GO:0005886">
    <property type="term" value="C:plasma membrane"/>
    <property type="evidence" value="ECO:0007669"/>
    <property type="project" value="UniProtKB-SubCell"/>
</dbReference>
<dbReference type="GO" id="GO:0035025">
    <property type="term" value="P:positive regulation of Rho protein signal transduction"/>
    <property type="evidence" value="ECO:0007669"/>
    <property type="project" value="TreeGrafter"/>
</dbReference>
<protein>
    <submittedName>
        <fullName evidence="12">GPR35 protein</fullName>
    </submittedName>
</protein>
<evidence type="ECO:0000313" key="12">
    <source>
        <dbReference type="EMBL" id="KAG2462841.1"/>
    </source>
</evidence>
<dbReference type="InterPro" id="IPR000276">
    <property type="entry name" value="GPCR_Rhodpsn"/>
</dbReference>
<keyword evidence="13" id="KW-1185">Reference proteome</keyword>
<feature type="transmembrane region" description="Helical" evidence="10">
    <location>
        <begin position="177"/>
        <end position="202"/>
    </location>
</feature>
<dbReference type="EMBL" id="JAATIS010004040">
    <property type="protein sequence ID" value="KAG2462841.1"/>
    <property type="molecule type" value="Genomic_DNA"/>
</dbReference>
<keyword evidence="3 10" id="KW-0812">Transmembrane</keyword>
<comment type="subcellular location">
    <subcellularLocation>
        <location evidence="1">Cell membrane</location>
        <topology evidence="1">Multi-pass membrane protein</topology>
    </subcellularLocation>
</comment>
<dbReference type="GO" id="GO:0007200">
    <property type="term" value="P:phospholipase C-activating G protein-coupled receptor signaling pathway"/>
    <property type="evidence" value="ECO:0007669"/>
    <property type="project" value="TreeGrafter"/>
</dbReference>
<evidence type="ECO:0000256" key="7">
    <source>
        <dbReference type="ARBA" id="ARBA00023170"/>
    </source>
</evidence>
<dbReference type="FunFam" id="1.20.1070.10:FF:000142">
    <property type="entry name" value="G protein-coupled receptor 55"/>
    <property type="match status" value="1"/>
</dbReference>
<feature type="transmembrane region" description="Helical" evidence="10">
    <location>
        <begin position="90"/>
        <end position="111"/>
    </location>
</feature>
<keyword evidence="5" id="KW-0297">G-protein coupled receptor</keyword>
<evidence type="ECO:0000256" key="5">
    <source>
        <dbReference type="ARBA" id="ARBA00023040"/>
    </source>
</evidence>
<reference evidence="12 13" key="1">
    <citation type="journal article" date="2021" name="Cell">
        <title>Tracing the genetic footprints of vertebrate landing in non-teleost ray-finned fishes.</title>
        <authorList>
            <person name="Bi X."/>
            <person name="Wang K."/>
            <person name="Yang L."/>
            <person name="Pan H."/>
            <person name="Jiang H."/>
            <person name="Wei Q."/>
            <person name="Fang M."/>
            <person name="Yu H."/>
            <person name="Zhu C."/>
            <person name="Cai Y."/>
            <person name="He Y."/>
            <person name="Gan X."/>
            <person name="Zeng H."/>
            <person name="Yu D."/>
            <person name="Zhu Y."/>
            <person name="Jiang H."/>
            <person name="Qiu Q."/>
            <person name="Yang H."/>
            <person name="Zhang Y.E."/>
            <person name="Wang W."/>
            <person name="Zhu M."/>
            <person name="He S."/>
            <person name="Zhang G."/>
        </authorList>
    </citation>
    <scope>NUCLEOTIDE SEQUENCE [LARGE SCALE GENOMIC DNA]</scope>
    <source>
        <strain evidence="12">Bchr_013</strain>
    </source>
</reference>
<feature type="transmembrane region" description="Helical" evidence="10">
    <location>
        <begin position="20"/>
        <end position="42"/>
    </location>
</feature>
<evidence type="ECO:0000259" key="11">
    <source>
        <dbReference type="PROSITE" id="PS50262"/>
    </source>
</evidence>
<dbReference type="Pfam" id="PF00001">
    <property type="entry name" value="7tm_1"/>
    <property type="match status" value="1"/>
</dbReference>
<feature type="transmembrane region" description="Helical" evidence="10">
    <location>
        <begin position="223"/>
        <end position="243"/>
    </location>
</feature>
<evidence type="ECO:0000313" key="13">
    <source>
        <dbReference type="Proteomes" id="UP000886611"/>
    </source>
</evidence>
<evidence type="ECO:0000256" key="1">
    <source>
        <dbReference type="ARBA" id="ARBA00004651"/>
    </source>
</evidence>
<feature type="transmembrane region" description="Helical" evidence="10">
    <location>
        <begin position="263"/>
        <end position="286"/>
    </location>
</feature>
<name>A0A8X8BQQ7_POLSE</name>
<proteinExistence type="predicted"/>
<evidence type="ECO:0000256" key="9">
    <source>
        <dbReference type="ARBA" id="ARBA00023224"/>
    </source>
</evidence>
<evidence type="ECO:0000256" key="3">
    <source>
        <dbReference type="ARBA" id="ARBA00022692"/>
    </source>
</evidence>
<keyword evidence="6 10" id="KW-0472">Membrane</keyword>
<feature type="domain" description="G-protein coupled receptors family 1 profile" evidence="11">
    <location>
        <begin position="32"/>
        <end position="283"/>
    </location>
</feature>